<dbReference type="CDD" id="cd00038">
    <property type="entry name" value="CAP_ED"/>
    <property type="match status" value="1"/>
</dbReference>
<dbReference type="GO" id="GO:0098855">
    <property type="term" value="C:HCN channel complex"/>
    <property type="evidence" value="ECO:0007669"/>
    <property type="project" value="TreeGrafter"/>
</dbReference>
<dbReference type="GO" id="GO:0003254">
    <property type="term" value="P:regulation of membrane depolarization"/>
    <property type="evidence" value="ECO:0007669"/>
    <property type="project" value="TreeGrafter"/>
</dbReference>
<dbReference type="GeneID" id="7840911"/>
<dbReference type="Proteomes" id="UP000009168">
    <property type="component" value="Unassembled WGS sequence"/>
</dbReference>
<dbReference type="RefSeq" id="XP_001025638.2">
    <property type="nucleotide sequence ID" value="XM_001025638.2"/>
</dbReference>
<keyword evidence="1" id="KW-0812">Transmembrane</keyword>
<feature type="transmembrane region" description="Helical" evidence="1">
    <location>
        <begin position="365"/>
        <end position="394"/>
    </location>
</feature>
<dbReference type="EMBL" id="GG662372">
    <property type="protein sequence ID" value="EAS05393.2"/>
    <property type="molecule type" value="Genomic_DNA"/>
</dbReference>
<evidence type="ECO:0000313" key="3">
    <source>
        <dbReference type="EMBL" id="EAS05393.2"/>
    </source>
</evidence>
<sequence>MKHKPKKLIAKRIYFKMKTTQAIFKSTRHICTNVKQCIQYCYYKSYQLQNQTFKIVFAYFLLKNQTQKLIETNMQKLLDSERSQILSLQRDLIPLNSQNSKRQVGYNELNSKCTKENKPSIHKIVSNLELEKVKKNESQFKENQNFTSTYKSQFNTLETINKYRILDELKISLQKEIQNQEFLSISDQYTKNDKIYKFYYDICILLIYPFAIMCKIIPIMTQHSLINLIWDFTSIAFNMILFYLLSIKALIGYNSTENTVNIVVCWILFFVFILDIFKMLITSYCVNGQVYTLRKEIIKNYIFNGFIFDYIALIASIIGIFYYGTGQAYGEQNILEVIKFLKIITLVKRVKVLIERIKRQHSSGILFIITSIGTYLLIYFHILSICYFNIAYIVDCNSSNKSPQIWYYKYSINKQESYNLYMHGLYEIQNSLLGSSDVNSNSFQILFLIIVRILSIALFIYLIISVSTGQRKKNKQNFDHLKILNQNLSKSDQGYTLLNKIYSVISENQNKQDIFRQLSNFSKQIPQNIYQELKQYFFQNYFSSKIKHFSCYSIQINQMIPQIAEIQFLEKGQSVFLSGKFDECGGLSFYLIIEGEIELYQQPTFCSDMKKLYKVKKQGDIFGFQQFYTGQVRNSTVICKSNCILFKVNRQNFLELIKKYNQDFEIFHMIKDTFLNEYQNEWSKILDCSFCENFGHQNLSCPQVFYRPRVIKSIRVNQSEINQRDQNFKRSQHKNKQSILNRQQNFDAQKKYFLQNEEILLEYLVNYTDILNYINYEEENTQSKSKQQIPIRSNSVNDLEKAQISFNLIPQKISKFSDYKGDLDDLELLMRLDSSTHSIGITKKQSERLISAISATNEKAKRPRSQIEQQSIFKVNGQKLNEDEEGNNNQYYNSFASNSEHLSVKDIQENFFDSPRNNQSHSFSQASCSLFDNIHNNGNNTICTQSLGIQNDKSIVKSLIQQSLIKRINSGIKEQINPSLIFRNAGILQQIKQNLNIQDSKFNQTVHNIILDQIQEYKYYFPNGNITNVLKNYNRQIRYLQIQSRQKILNKIEKDNQPPQLQLHNQEENAIYIDCINTSHLRKANFQDSYRSSMFNLKNISDTNNNILNFQISNNDYIPSVNIIQENKQL</sequence>
<feature type="transmembrane region" description="Helical" evidence="1">
    <location>
        <begin position="225"/>
        <end position="247"/>
    </location>
</feature>
<dbReference type="InterPro" id="IPR000595">
    <property type="entry name" value="cNMP-bd_dom"/>
</dbReference>
<proteinExistence type="predicted"/>
<name>Q24C45_TETTS</name>
<feature type="transmembrane region" description="Helical" evidence="1">
    <location>
        <begin position="259"/>
        <end position="281"/>
    </location>
</feature>
<dbReference type="KEGG" id="tet:TTHERM_00697270"/>
<dbReference type="SUPFAM" id="SSF51206">
    <property type="entry name" value="cAMP-binding domain-like"/>
    <property type="match status" value="1"/>
</dbReference>
<protein>
    <submittedName>
        <fullName evidence="3">Cyclic nucleotide-binding domain protein</fullName>
    </submittedName>
</protein>
<dbReference type="Gene3D" id="2.60.120.10">
    <property type="entry name" value="Jelly Rolls"/>
    <property type="match status" value="1"/>
</dbReference>
<dbReference type="PANTHER" id="PTHR45689:SF5">
    <property type="entry name" value="I[[H]] CHANNEL, ISOFORM E"/>
    <property type="match status" value="1"/>
</dbReference>
<feature type="transmembrane region" description="Helical" evidence="1">
    <location>
        <begin position="443"/>
        <end position="464"/>
    </location>
</feature>
<feature type="transmembrane region" description="Helical" evidence="1">
    <location>
        <begin position="198"/>
        <end position="219"/>
    </location>
</feature>
<dbReference type="AlphaFoldDB" id="Q24C45"/>
<keyword evidence="4" id="KW-1185">Reference proteome</keyword>
<accession>Q24C45</accession>
<evidence type="ECO:0000256" key="1">
    <source>
        <dbReference type="SAM" id="Phobius"/>
    </source>
</evidence>
<feature type="transmembrane region" description="Helical" evidence="1">
    <location>
        <begin position="301"/>
        <end position="323"/>
    </location>
</feature>
<keyword evidence="1" id="KW-1133">Transmembrane helix</keyword>
<dbReference type="InterPro" id="IPR018490">
    <property type="entry name" value="cNMP-bd_dom_sf"/>
</dbReference>
<dbReference type="GO" id="GO:0035725">
    <property type="term" value="P:sodium ion transmembrane transport"/>
    <property type="evidence" value="ECO:0007669"/>
    <property type="project" value="TreeGrafter"/>
</dbReference>
<dbReference type="PANTHER" id="PTHR45689">
    <property type="entry name" value="I[[H]] CHANNEL, ISOFORM E"/>
    <property type="match status" value="1"/>
</dbReference>
<dbReference type="PROSITE" id="PS50042">
    <property type="entry name" value="CNMP_BINDING_3"/>
    <property type="match status" value="1"/>
</dbReference>
<dbReference type="InParanoid" id="Q24C45"/>
<reference evidence="4" key="1">
    <citation type="journal article" date="2006" name="PLoS Biol.">
        <title>Macronuclear genome sequence of the ciliate Tetrahymena thermophila, a model eukaryote.</title>
        <authorList>
            <person name="Eisen J.A."/>
            <person name="Coyne R.S."/>
            <person name="Wu M."/>
            <person name="Wu D."/>
            <person name="Thiagarajan M."/>
            <person name="Wortman J.R."/>
            <person name="Badger J.H."/>
            <person name="Ren Q."/>
            <person name="Amedeo P."/>
            <person name="Jones K.M."/>
            <person name="Tallon L.J."/>
            <person name="Delcher A.L."/>
            <person name="Salzberg S.L."/>
            <person name="Silva J.C."/>
            <person name="Haas B.J."/>
            <person name="Majoros W.H."/>
            <person name="Farzad M."/>
            <person name="Carlton J.M."/>
            <person name="Smith R.K. Jr."/>
            <person name="Garg J."/>
            <person name="Pearlman R.E."/>
            <person name="Karrer K.M."/>
            <person name="Sun L."/>
            <person name="Manning G."/>
            <person name="Elde N.C."/>
            <person name="Turkewitz A.P."/>
            <person name="Asai D.J."/>
            <person name="Wilkes D.E."/>
            <person name="Wang Y."/>
            <person name="Cai H."/>
            <person name="Collins K."/>
            <person name="Stewart B.A."/>
            <person name="Lee S.R."/>
            <person name="Wilamowska K."/>
            <person name="Weinberg Z."/>
            <person name="Ruzzo W.L."/>
            <person name="Wloga D."/>
            <person name="Gaertig J."/>
            <person name="Frankel J."/>
            <person name="Tsao C.-C."/>
            <person name="Gorovsky M.A."/>
            <person name="Keeling P.J."/>
            <person name="Waller R.F."/>
            <person name="Patron N.J."/>
            <person name="Cherry J.M."/>
            <person name="Stover N.A."/>
            <person name="Krieger C.J."/>
            <person name="del Toro C."/>
            <person name="Ryder H.F."/>
            <person name="Williamson S.C."/>
            <person name="Barbeau R.A."/>
            <person name="Hamilton E.P."/>
            <person name="Orias E."/>
        </authorList>
    </citation>
    <scope>NUCLEOTIDE SEQUENCE [LARGE SCALE GENOMIC DNA]</scope>
    <source>
        <strain evidence="4">SB210</strain>
    </source>
</reference>
<dbReference type="Pfam" id="PF00027">
    <property type="entry name" value="cNMP_binding"/>
    <property type="match status" value="1"/>
</dbReference>
<organism evidence="3 4">
    <name type="scientific">Tetrahymena thermophila (strain SB210)</name>
    <dbReference type="NCBI Taxonomy" id="312017"/>
    <lineage>
        <taxon>Eukaryota</taxon>
        <taxon>Sar</taxon>
        <taxon>Alveolata</taxon>
        <taxon>Ciliophora</taxon>
        <taxon>Intramacronucleata</taxon>
        <taxon>Oligohymenophorea</taxon>
        <taxon>Hymenostomatida</taxon>
        <taxon>Tetrahymenina</taxon>
        <taxon>Tetrahymenidae</taxon>
        <taxon>Tetrahymena</taxon>
    </lineage>
</organism>
<dbReference type="InterPro" id="IPR014710">
    <property type="entry name" value="RmlC-like_jellyroll"/>
</dbReference>
<dbReference type="HOGENOM" id="CLU_303388_0_0_1"/>
<keyword evidence="1" id="KW-0472">Membrane</keyword>
<evidence type="ECO:0000259" key="2">
    <source>
        <dbReference type="PROSITE" id="PS50042"/>
    </source>
</evidence>
<feature type="domain" description="Cyclic nucleotide-binding" evidence="2">
    <location>
        <begin position="586"/>
        <end position="657"/>
    </location>
</feature>
<evidence type="ECO:0000313" key="4">
    <source>
        <dbReference type="Proteomes" id="UP000009168"/>
    </source>
</evidence>
<dbReference type="GO" id="GO:0005249">
    <property type="term" value="F:voltage-gated potassium channel activity"/>
    <property type="evidence" value="ECO:0007669"/>
    <property type="project" value="TreeGrafter"/>
</dbReference>
<dbReference type="InterPro" id="IPR051413">
    <property type="entry name" value="K/Na_HCN_channel"/>
</dbReference>
<gene>
    <name evidence="3" type="ORF">TTHERM_00697270</name>
</gene>